<dbReference type="AlphaFoldDB" id="A0A3S3QWY4"/>
<dbReference type="Proteomes" id="UP000283530">
    <property type="component" value="Unassembled WGS sequence"/>
</dbReference>
<evidence type="ECO:0000313" key="1">
    <source>
        <dbReference type="EMBL" id="RWR91017.1"/>
    </source>
</evidence>
<sequence length="94" mass="10145">MGLPYDYDSDVSLLLQNLILDPFLISNSLDEFGLGYMTNEELRGRLFVLLSPATLILSDLTPASPLRFVGTTLVSDATMKGAPITRFGSGTTTS</sequence>
<name>A0A3S3QWY4_9MAGN</name>
<protein>
    <submittedName>
        <fullName evidence="1">Uncharacterized protein</fullName>
    </submittedName>
</protein>
<evidence type="ECO:0000313" key="2">
    <source>
        <dbReference type="Proteomes" id="UP000283530"/>
    </source>
</evidence>
<dbReference type="EMBL" id="QPKB01000008">
    <property type="protein sequence ID" value="RWR91017.1"/>
    <property type="molecule type" value="Genomic_DNA"/>
</dbReference>
<reference evidence="1 2" key="1">
    <citation type="journal article" date="2019" name="Nat. Plants">
        <title>Stout camphor tree genome fills gaps in understanding of flowering plant genome evolution.</title>
        <authorList>
            <person name="Chaw S.M."/>
            <person name="Liu Y.C."/>
            <person name="Wu Y.W."/>
            <person name="Wang H.Y."/>
            <person name="Lin C.I."/>
            <person name="Wu C.S."/>
            <person name="Ke H.M."/>
            <person name="Chang L.Y."/>
            <person name="Hsu C.Y."/>
            <person name="Yang H.T."/>
            <person name="Sudianto E."/>
            <person name="Hsu M.H."/>
            <person name="Wu K.P."/>
            <person name="Wang L.N."/>
            <person name="Leebens-Mack J.H."/>
            <person name="Tsai I.J."/>
        </authorList>
    </citation>
    <scope>NUCLEOTIDE SEQUENCE [LARGE SCALE GENOMIC DNA]</scope>
    <source>
        <strain evidence="2">cv. Chaw 1501</strain>
        <tissue evidence="1">Young leaves</tissue>
    </source>
</reference>
<accession>A0A3S3QWY4</accession>
<proteinExistence type="predicted"/>
<organism evidence="1 2">
    <name type="scientific">Cinnamomum micranthum f. kanehirae</name>
    <dbReference type="NCBI Taxonomy" id="337451"/>
    <lineage>
        <taxon>Eukaryota</taxon>
        <taxon>Viridiplantae</taxon>
        <taxon>Streptophyta</taxon>
        <taxon>Embryophyta</taxon>
        <taxon>Tracheophyta</taxon>
        <taxon>Spermatophyta</taxon>
        <taxon>Magnoliopsida</taxon>
        <taxon>Magnoliidae</taxon>
        <taxon>Laurales</taxon>
        <taxon>Lauraceae</taxon>
        <taxon>Cinnamomum</taxon>
    </lineage>
</organism>
<keyword evidence="2" id="KW-1185">Reference proteome</keyword>
<gene>
    <name evidence="1" type="ORF">CKAN_02015400</name>
</gene>
<comment type="caution">
    <text evidence="1">The sequence shown here is derived from an EMBL/GenBank/DDBJ whole genome shotgun (WGS) entry which is preliminary data.</text>
</comment>